<feature type="compositionally biased region" description="Polar residues" evidence="1">
    <location>
        <begin position="104"/>
        <end position="114"/>
    </location>
</feature>
<feature type="region of interest" description="Disordered" evidence="1">
    <location>
        <begin position="248"/>
        <end position="371"/>
    </location>
</feature>
<proteinExistence type="predicted"/>
<feature type="transmembrane region" description="Helical" evidence="2">
    <location>
        <begin position="6"/>
        <end position="22"/>
    </location>
</feature>
<feature type="compositionally biased region" description="Basic and acidic residues" evidence="1">
    <location>
        <begin position="159"/>
        <end position="206"/>
    </location>
</feature>
<sequence>MDTLTSWAIFIAIAAAGWWYYTRNSNSSPQRGRPLQRSANNNLDWIESETKAKVNAAVKTTKAKTAGPRKTAKKAVQDIGEKIEASVSGASSAAGADADDDLSPVTSPAPTSGAATKGPSGRDVSDMLEPQAAAPKVMSIKASEKPARQAKPQQQRSESQQETKKQRQNRKKTEEAKAQRQAEELERKKLEENQRRTAREARHEPAKNGLQSAQAPDSNAWVTAGSKKKAPAPAPAVVAQAQLLDTFEPEVSTSKTSLPNTNRTAPASGNAGWNGLPSEEEQIRLALEDSAWTTVAKPKKQRKTKAAGEEDGSDSGVPQEATPVQAPVKTSIHKNNTKHVENVQPTLKSRYGLLEEPTDKTHEQDSDWPVV</sequence>
<feature type="compositionally biased region" description="Polar residues" evidence="1">
    <location>
        <begin position="209"/>
        <end position="221"/>
    </location>
</feature>
<evidence type="ECO:0000313" key="4">
    <source>
        <dbReference type="Proteomes" id="UP000700596"/>
    </source>
</evidence>
<evidence type="ECO:0000256" key="1">
    <source>
        <dbReference type="SAM" id="MobiDB-lite"/>
    </source>
</evidence>
<dbReference type="OrthoDB" id="4207724at2759"/>
<feature type="compositionally biased region" description="Polar residues" evidence="1">
    <location>
        <begin position="251"/>
        <end position="267"/>
    </location>
</feature>
<gene>
    <name evidence="3" type="ORF">B0J11DRAFT_130171</name>
</gene>
<organism evidence="3 4">
    <name type="scientific">Dendryphion nanum</name>
    <dbReference type="NCBI Taxonomy" id="256645"/>
    <lineage>
        <taxon>Eukaryota</taxon>
        <taxon>Fungi</taxon>
        <taxon>Dikarya</taxon>
        <taxon>Ascomycota</taxon>
        <taxon>Pezizomycotina</taxon>
        <taxon>Dothideomycetes</taxon>
        <taxon>Pleosporomycetidae</taxon>
        <taxon>Pleosporales</taxon>
        <taxon>Torulaceae</taxon>
        <taxon>Dendryphion</taxon>
    </lineage>
</organism>
<feature type="compositionally biased region" description="Low complexity" evidence="1">
    <location>
        <begin position="87"/>
        <end position="96"/>
    </location>
</feature>
<keyword evidence="4" id="KW-1185">Reference proteome</keyword>
<feature type="region of interest" description="Disordered" evidence="1">
    <location>
        <begin position="59"/>
        <end position="78"/>
    </location>
</feature>
<dbReference type="Proteomes" id="UP000700596">
    <property type="component" value="Unassembled WGS sequence"/>
</dbReference>
<keyword evidence="2" id="KW-0812">Transmembrane</keyword>
<protein>
    <submittedName>
        <fullName evidence="3">Uncharacterized protein</fullName>
    </submittedName>
</protein>
<accession>A0A9P9IAI1</accession>
<name>A0A9P9IAI1_9PLEO</name>
<evidence type="ECO:0000313" key="3">
    <source>
        <dbReference type="EMBL" id="KAH7114213.1"/>
    </source>
</evidence>
<feature type="region of interest" description="Disordered" evidence="1">
    <location>
        <begin position="87"/>
        <end position="235"/>
    </location>
</feature>
<keyword evidence="2" id="KW-0472">Membrane</keyword>
<comment type="caution">
    <text evidence="3">The sequence shown here is derived from an EMBL/GenBank/DDBJ whole genome shotgun (WGS) entry which is preliminary data.</text>
</comment>
<evidence type="ECO:0000256" key="2">
    <source>
        <dbReference type="SAM" id="Phobius"/>
    </source>
</evidence>
<reference evidence="3" key="1">
    <citation type="journal article" date="2021" name="Nat. Commun.">
        <title>Genetic determinants of endophytism in the Arabidopsis root mycobiome.</title>
        <authorList>
            <person name="Mesny F."/>
            <person name="Miyauchi S."/>
            <person name="Thiergart T."/>
            <person name="Pickel B."/>
            <person name="Atanasova L."/>
            <person name="Karlsson M."/>
            <person name="Huettel B."/>
            <person name="Barry K.W."/>
            <person name="Haridas S."/>
            <person name="Chen C."/>
            <person name="Bauer D."/>
            <person name="Andreopoulos W."/>
            <person name="Pangilinan J."/>
            <person name="LaButti K."/>
            <person name="Riley R."/>
            <person name="Lipzen A."/>
            <person name="Clum A."/>
            <person name="Drula E."/>
            <person name="Henrissat B."/>
            <person name="Kohler A."/>
            <person name="Grigoriev I.V."/>
            <person name="Martin F.M."/>
            <person name="Hacquard S."/>
        </authorList>
    </citation>
    <scope>NUCLEOTIDE SEQUENCE</scope>
    <source>
        <strain evidence="3">MPI-CAGE-CH-0243</strain>
    </source>
</reference>
<keyword evidence="2" id="KW-1133">Transmembrane helix</keyword>
<dbReference type="AlphaFoldDB" id="A0A9P9IAI1"/>
<dbReference type="EMBL" id="JAGMWT010000017">
    <property type="protein sequence ID" value="KAH7114213.1"/>
    <property type="molecule type" value="Genomic_DNA"/>
</dbReference>